<comment type="caution">
    <text evidence="1">The sequence shown here is derived from an EMBL/GenBank/DDBJ whole genome shotgun (WGS) entry which is preliminary data.</text>
</comment>
<dbReference type="SUPFAM" id="SSF51126">
    <property type="entry name" value="Pectin lyase-like"/>
    <property type="match status" value="1"/>
</dbReference>
<dbReference type="Proteomes" id="UP000186878">
    <property type="component" value="Unassembled WGS sequence"/>
</dbReference>
<dbReference type="OrthoDB" id="7033077at2"/>
<dbReference type="RefSeq" id="WP_075571016.1">
    <property type="nucleotide sequence ID" value="NZ_MSDO01000022.1"/>
</dbReference>
<name>A0A1Q8SPR5_9GAMM</name>
<reference evidence="1 2" key="1">
    <citation type="submission" date="2016-12" db="EMBL/GenBank/DDBJ databases">
        <title>Draft genome sequences of strains Salinicola socius SMB35, Salinicola sp. MH3R3-1 and Chromohalobacter sp. SMB17 from the Verkhnekamsk potash mining region of Russia.</title>
        <authorList>
            <person name="Mavrodi D.V."/>
            <person name="Olsson B.E."/>
            <person name="Korsakova E.S."/>
            <person name="Pyankova A."/>
            <person name="Mavrodi O.V."/>
            <person name="Plotnikova E.G."/>
        </authorList>
    </citation>
    <scope>NUCLEOTIDE SEQUENCE [LARGE SCALE GENOMIC DNA]</scope>
    <source>
        <strain evidence="1 2">SMB35</strain>
    </source>
</reference>
<evidence type="ECO:0008006" key="3">
    <source>
        <dbReference type="Google" id="ProtNLM"/>
    </source>
</evidence>
<sequence>MEVKTFFAQSADGRIVPHAEVAVYRQGEESLASDLEDGHGQPLKNPFRAGMQGQIQFAAPNGHYTIEVVSQDARQRLSTQFFDQAAVASASGTQSLSQALDQRLIVLDSVDTLKTWPGNRVSDSYRVVCRRFYRDLPYELNIELQRCTAMDAPERAGEMDWLPTDDPRHQSFHVFTLWGEDGAAYIQPSRDINLLKVGFRADYHMSRGTKDKGTDESRWFQKTIDKTRFRTKYLPDLADGAGLYLGSTRIELCSGTRIVGDGPQANSRLISDYPATSFRDGLLWLRESHVVDAWAEGRPTGDIDDAFSHDIELRGLTFEATDFASAAVTLVNVRNVLYSDNHHVRCGGIKFFHELELNRRYSLGHEDDPETDNAVIAGFHPQTPDDLNQNVRISHLSGSAGRYSSQPGDSKLACAVRLNFVRDFSISQVSMEYCNISGWGGSARPGKGGELRWMRRLRDGYISDVHCTRSNGAIYFNNAHNVKVFGCSAQAVSDTAFDFEGCTYCLFDGIHSVDAGNFGISVFYATLGNVIKNFHARQTSQAANLRARYATERFRPGLGKTLFRRLAGFEDPDFEQNITLDTGSFVYEGEGFGLVAVDSWTDVTYRNVSHQDVMMDLRAHSNAREQTLVDNRFTFTKAADPGDVLVAFGPNNAGYACWKGGKIESRVDQPAGVVPLLAQARAYAGVSIVDIEGSRIEVPGAESAIVICDARRSGRSPAHAFRLNRNLIMPGSRIVNLDLNERSGGAAVQLEALHNRNLDFASVDIVTPDRNDTLNYAGLRFGLKATRPQD</sequence>
<protein>
    <recommendedName>
        <fullName evidence="3">Right handed beta helix domain-containing protein</fullName>
    </recommendedName>
</protein>
<dbReference type="InterPro" id="IPR012334">
    <property type="entry name" value="Pectin_lyas_fold"/>
</dbReference>
<dbReference type="EMBL" id="MSDO01000022">
    <property type="protein sequence ID" value="OLO03415.1"/>
    <property type="molecule type" value="Genomic_DNA"/>
</dbReference>
<gene>
    <name evidence="1" type="ORF">BTW07_15200</name>
</gene>
<dbReference type="AlphaFoldDB" id="A0A1Q8SPR5"/>
<evidence type="ECO:0000313" key="1">
    <source>
        <dbReference type="EMBL" id="OLO03415.1"/>
    </source>
</evidence>
<dbReference type="STRING" id="404433.BTW07_15200"/>
<dbReference type="Gene3D" id="2.160.20.10">
    <property type="entry name" value="Single-stranded right-handed beta-helix, Pectin lyase-like"/>
    <property type="match status" value="1"/>
</dbReference>
<organism evidence="1 2">
    <name type="scientific">Salinicola socius</name>
    <dbReference type="NCBI Taxonomy" id="404433"/>
    <lineage>
        <taxon>Bacteria</taxon>
        <taxon>Pseudomonadati</taxon>
        <taxon>Pseudomonadota</taxon>
        <taxon>Gammaproteobacteria</taxon>
        <taxon>Oceanospirillales</taxon>
        <taxon>Halomonadaceae</taxon>
        <taxon>Salinicola</taxon>
    </lineage>
</organism>
<proteinExistence type="predicted"/>
<keyword evidence="2" id="KW-1185">Reference proteome</keyword>
<evidence type="ECO:0000313" key="2">
    <source>
        <dbReference type="Proteomes" id="UP000186878"/>
    </source>
</evidence>
<dbReference type="InterPro" id="IPR011050">
    <property type="entry name" value="Pectin_lyase_fold/virulence"/>
</dbReference>
<accession>A0A1Q8SPR5</accession>